<organism evidence="1 2">
    <name type="scientific">Albula glossodonta</name>
    <name type="common">roundjaw bonefish</name>
    <dbReference type="NCBI Taxonomy" id="121402"/>
    <lineage>
        <taxon>Eukaryota</taxon>
        <taxon>Metazoa</taxon>
        <taxon>Chordata</taxon>
        <taxon>Craniata</taxon>
        <taxon>Vertebrata</taxon>
        <taxon>Euteleostomi</taxon>
        <taxon>Actinopterygii</taxon>
        <taxon>Neopterygii</taxon>
        <taxon>Teleostei</taxon>
        <taxon>Albuliformes</taxon>
        <taxon>Albulidae</taxon>
        <taxon>Albula</taxon>
    </lineage>
</organism>
<accession>A0A8T2N1E6</accession>
<comment type="caution">
    <text evidence="1">The sequence shown here is derived from an EMBL/GenBank/DDBJ whole genome shotgun (WGS) entry which is preliminary data.</text>
</comment>
<sequence>MARPSLRLLMLFKTLGELGVLGTGGGVSLAAVCEVIVGLVGQNPRISSSCPSSCPGI</sequence>
<keyword evidence="2" id="KW-1185">Reference proteome</keyword>
<evidence type="ECO:0000313" key="2">
    <source>
        <dbReference type="Proteomes" id="UP000824540"/>
    </source>
</evidence>
<dbReference type="Proteomes" id="UP000824540">
    <property type="component" value="Unassembled WGS sequence"/>
</dbReference>
<dbReference type="AlphaFoldDB" id="A0A8T2N1E6"/>
<reference evidence="1" key="1">
    <citation type="thesis" date="2021" institute="BYU ScholarsArchive" country="Provo, UT, USA">
        <title>Applications of and Algorithms for Genome Assembly and Genomic Analyses with an Emphasis on Marine Teleosts.</title>
        <authorList>
            <person name="Pickett B.D."/>
        </authorList>
    </citation>
    <scope>NUCLEOTIDE SEQUENCE</scope>
    <source>
        <strain evidence="1">HI-2016</strain>
    </source>
</reference>
<name>A0A8T2N1E6_9TELE</name>
<gene>
    <name evidence="1" type="ORF">JZ751_009397</name>
</gene>
<evidence type="ECO:0000313" key="1">
    <source>
        <dbReference type="EMBL" id="KAG9333934.1"/>
    </source>
</evidence>
<protein>
    <submittedName>
        <fullName evidence="1">Uncharacterized protein</fullName>
    </submittedName>
</protein>
<dbReference type="EMBL" id="JAFBMS010000169">
    <property type="protein sequence ID" value="KAG9333934.1"/>
    <property type="molecule type" value="Genomic_DNA"/>
</dbReference>
<proteinExistence type="predicted"/>